<feature type="domain" description="Helicase ATP-binding" evidence="7">
    <location>
        <begin position="853"/>
        <end position="1030"/>
    </location>
</feature>
<evidence type="ECO:0000256" key="1">
    <source>
        <dbReference type="ARBA" id="ARBA00004123"/>
    </source>
</evidence>
<dbReference type="PROSITE" id="PS51192">
    <property type="entry name" value="HELICASE_ATP_BIND_1"/>
    <property type="match status" value="1"/>
</dbReference>
<dbReference type="Pfam" id="PF00271">
    <property type="entry name" value="Helicase_C"/>
    <property type="match status" value="1"/>
</dbReference>
<feature type="region of interest" description="Disordered" evidence="6">
    <location>
        <begin position="684"/>
        <end position="728"/>
    </location>
</feature>
<feature type="domain" description="Helicase C-terminal" evidence="8">
    <location>
        <begin position="1165"/>
        <end position="1316"/>
    </location>
</feature>
<keyword evidence="2" id="KW-0547">Nucleotide-binding</keyword>
<organism evidence="9 10">
    <name type="scientific">Armillaria gallica</name>
    <name type="common">Bulbous honey fungus</name>
    <name type="synonym">Armillaria bulbosa</name>
    <dbReference type="NCBI Taxonomy" id="47427"/>
    <lineage>
        <taxon>Eukaryota</taxon>
        <taxon>Fungi</taxon>
        <taxon>Dikarya</taxon>
        <taxon>Basidiomycota</taxon>
        <taxon>Agaricomycotina</taxon>
        <taxon>Agaricomycetes</taxon>
        <taxon>Agaricomycetidae</taxon>
        <taxon>Agaricales</taxon>
        <taxon>Marasmiineae</taxon>
        <taxon>Physalacriaceae</taxon>
        <taxon>Armillaria</taxon>
    </lineage>
</organism>
<feature type="compositionally biased region" description="Polar residues" evidence="6">
    <location>
        <begin position="1480"/>
        <end position="1494"/>
    </location>
</feature>
<feature type="compositionally biased region" description="Acidic residues" evidence="6">
    <location>
        <begin position="700"/>
        <end position="709"/>
    </location>
</feature>
<keyword evidence="5" id="KW-0539">Nucleus</keyword>
<protein>
    <recommendedName>
        <fullName evidence="11">Chromatin remodeling factor mit1</fullName>
    </recommendedName>
</protein>
<dbReference type="OMA" id="FICGSCM"/>
<dbReference type="InterPro" id="IPR000330">
    <property type="entry name" value="SNF2_N"/>
</dbReference>
<dbReference type="Pfam" id="PF15446">
    <property type="entry name" value="zf-PHD-like"/>
    <property type="match status" value="1"/>
</dbReference>
<dbReference type="EMBL" id="KZ293646">
    <property type="protein sequence ID" value="PBL01175.1"/>
    <property type="molecule type" value="Genomic_DNA"/>
</dbReference>
<dbReference type="SUPFAM" id="SSF52540">
    <property type="entry name" value="P-loop containing nucleoside triphosphate hydrolases"/>
    <property type="match status" value="2"/>
</dbReference>
<feature type="compositionally biased region" description="Basic residues" evidence="6">
    <location>
        <begin position="186"/>
        <end position="196"/>
    </location>
</feature>
<evidence type="ECO:0000313" key="10">
    <source>
        <dbReference type="Proteomes" id="UP000217790"/>
    </source>
</evidence>
<accession>A0A2H3E4W9</accession>
<evidence type="ECO:0000256" key="3">
    <source>
        <dbReference type="ARBA" id="ARBA00022801"/>
    </source>
</evidence>
<feature type="compositionally biased region" description="Polar residues" evidence="6">
    <location>
        <begin position="197"/>
        <end position="206"/>
    </location>
</feature>
<dbReference type="GO" id="GO:0005524">
    <property type="term" value="F:ATP binding"/>
    <property type="evidence" value="ECO:0007669"/>
    <property type="project" value="UniProtKB-KW"/>
</dbReference>
<dbReference type="InParanoid" id="A0A2H3E4W9"/>
<feature type="compositionally biased region" description="Acidic residues" evidence="6">
    <location>
        <begin position="160"/>
        <end position="181"/>
    </location>
</feature>
<feature type="compositionally biased region" description="Basic residues" evidence="6">
    <location>
        <begin position="331"/>
        <end position="341"/>
    </location>
</feature>
<dbReference type="Pfam" id="PF00176">
    <property type="entry name" value="SNF2-rel_dom"/>
    <property type="match status" value="1"/>
</dbReference>
<feature type="region of interest" description="Disordered" evidence="6">
    <location>
        <begin position="326"/>
        <end position="353"/>
    </location>
</feature>
<dbReference type="GO" id="GO:0005634">
    <property type="term" value="C:nucleus"/>
    <property type="evidence" value="ECO:0007669"/>
    <property type="project" value="UniProtKB-SubCell"/>
</dbReference>
<reference evidence="10" key="1">
    <citation type="journal article" date="2017" name="Nat. Ecol. Evol.">
        <title>Genome expansion and lineage-specific genetic innovations in the forest pathogenic fungi Armillaria.</title>
        <authorList>
            <person name="Sipos G."/>
            <person name="Prasanna A.N."/>
            <person name="Walter M.C."/>
            <person name="O'Connor E."/>
            <person name="Balint B."/>
            <person name="Krizsan K."/>
            <person name="Kiss B."/>
            <person name="Hess J."/>
            <person name="Varga T."/>
            <person name="Slot J."/>
            <person name="Riley R."/>
            <person name="Boka B."/>
            <person name="Rigling D."/>
            <person name="Barry K."/>
            <person name="Lee J."/>
            <person name="Mihaltcheva S."/>
            <person name="LaButti K."/>
            <person name="Lipzen A."/>
            <person name="Waldron R."/>
            <person name="Moloney N.M."/>
            <person name="Sperisen C."/>
            <person name="Kredics L."/>
            <person name="Vagvoelgyi C."/>
            <person name="Patrignani A."/>
            <person name="Fitzpatrick D."/>
            <person name="Nagy I."/>
            <person name="Doyle S."/>
            <person name="Anderson J.B."/>
            <person name="Grigoriev I.V."/>
            <person name="Gueldener U."/>
            <person name="Muensterkoetter M."/>
            <person name="Nagy L.G."/>
        </authorList>
    </citation>
    <scope>NUCLEOTIDE SEQUENCE [LARGE SCALE GENOMIC DNA]</scope>
    <source>
        <strain evidence="10">Ar21-2</strain>
    </source>
</reference>
<dbReference type="PANTHER" id="PTHR45623:SF17">
    <property type="entry name" value="CHROMODOMAIN-HELICASE-DNA-BINDING PROTEIN 3-RELATED"/>
    <property type="match status" value="1"/>
</dbReference>
<dbReference type="OrthoDB" id="5857104at2759"/>
<feature type="region of interest" description="Disordered" evidence="6">
    <location>
        <begin position="1409"/>
        <end position="1518"/>
    </location>
</feature>
<keyword evidence="10" id="KW-1185">Reference proteome</keyword>
<dbReference type="GO" id="GO:0016887">
    <property type="term" value="F:ATP hydrolysis activity"/>
    <property type="evidence" value="ECO:0007669"/>
    <property type="project" value="TreeGrafter"/>
</dbReference>
<dbReference type="SMART" id="SM00490">
    <property type="entry name" value="HELICc"/>
    <property type="match status" value="1"/>
</dbReference>
<evidence type="ECO:0000313" key="9">
    <source>
        <dbReference type="EMBL" id="PBL01175.1"/>
    </source>
</evidence>
<feature type="compositionally biased region" description="Basic residues" evidence="6">
    <location>
        <begin position="263"/>
        <end position="277"/>
    </location>
</feature>
<evidence type="ECO:0000256" key="2">
    <source>
        <dbReference type="ARBA" id="ARBA00022741"/>
    </source>
</evidence>
<dbReference type="STRING" id="47427.A0A2H3E4W9"/>
<dbReference type="Gene3D" id="3.40.50.300">
    <property type="entry name" value="P-loop containing nucleotide triphosphate hydrolases"/>
    <property type="match status" value="1"/>
</dbReference>
<evidence type="ECO:0000256" key="4">
    <source>
        <dbReference type="ARBA" id="ARBA00022840"/>
    </source>
</evidence>
<dbReference type="InterPro" id="IPR056616">
    <property type="entry name" value="Chromo_MIT1"/>
</dbReference>
<dbReference type="InterPro" id="IPR016197">
    <property type="entry name" value="Chromo-like_dom_sf"/>
</dbReference>
<dbReference type="GO" id="GO:0000785">
    <property type="term" value="C:chromatin"/>
    <property type="evidence" value="ECO:0007669"/>
    <property type="project" value="TreeGrafter"/>
</dbReference>
<proteinExistence type="predicted"/>
<dbReference type="PANTHER" id="PTHR45623">
    <property type="entry name" value="CHROMODOMAIN-HELICASE-DNA-BINDING PROTEIN 3-RELATED-RELATED"/>
    <property type="match status" value="1"/>
</dbReference>
<feature type="region of interest" description="Disordered" evidence="6">
    <location>
        <begin position="1621"/>
        <end position="1669"/>
    </location>
</feature>
<keyword evidence="4" id="KW-0067">ATP-binding</keyword>
<evidence type="ECO:0000259" key="8">
    <source>
        <dbReference type="PROSITE" id="PS51194"/>
    </source>
</evidence>
<dbReference type="InterPro" id="IPR038718">
    <property type="entry name" value="SNF2-like_sf"/>
</dbReference>
<dbReference type="GO" id="GO:0140658">
    <property type="term" value="F:ATP-dependent chromatin remodeler activity"/>
    <property type="evidence" value="ECO:0007669"/>
    <property type="project" value="TreeGrafter"/>
</dbReference>
<name>A0A2H3E4W9_ARMGA</name>
<evidence type="ECO:0000256" key="5">
    <source>
        <dbReference type="ARBA" id="ARBA00023242"/>
    </source>
</evidence>
<dbReference type="InterPro" id="IPR041684">
    <property type="entry name" value="Znf-PHD-like"/>
</dbReference>
<feature type="region of interest" description="Disordered" evidence="6">
    <location>
        <begin position="626"/>
        <end position="662"/>
    </location>
</feature>
<dbReference type="InterPro" id="IPR001650">
    <property type="entry name" value="Helicase_C-like"/>
</dbReference>
<dbReference type="PROSITE" id="PS51194">
    <property type="entry name" value="HELICASE_CTER"/>
    <property type="match status" value="1"/>
</dbReference>
<feature type="region of interest" description="Disordered" evidence="6">
    <location>
        <begin position="1"/>
        <end position="42"/>
    </location>
</feature>
<sequence length="1746" mass="195744">MSGKDSSDPVILLTPDRESQQSSSGLVSIDSKPNPGPSRKFVILPPVLPLEERRSYKDMPEKGKIRDIEPPVDEVMGEYRDNQGIDWYYARFQQGITHRFRKRTFEMNHVELVQTYKTRKAEGLLPPFDPSGRDVHPNARPTVILKIGKRKVGPAFLDDTVPDSEEEEDGEGSSPEDDDDYGAPSRRLRQRSHTKRSTLPFSPTKTRSQRVYAIQGSEDEDDAGSIAPQRRSTRYRKPMKIDIDEFSGESSDGGDSEDYITSRRAKAKTSKNKKKGGRGSASRPAYGFFRPVADIDYDPFSDDESSALRAHRSICEKCHRGPTHVLQAAAQKKKKGKGRKKVTSDDDLEPDSADEVERLGELGGWVRCLKCPVTAHWRCLASTQRDEILKAARERDRSLWIDANPDAAANVEKDGPTKRPGLGVSETTESICGSCMKGGICMTCMEVAIEPDPSRLQKAQGASITDSVPNDPDNMDTKAVKGVDVAREIRFRCFTCKRLSHYDHLPKSPNHATDTVAEIAEHYQRNWLCHDCASFTYPLDKILAWRPYPVNAVEPPRPISEPPNYKSPLPREYLVKWEERSYRRLNWVPHMWLLSTHPSKLRNFLTGGSKVELLATSRMPIEVEEPASIFEDGDQSRASSVKPGTNTPQLPQDAMPDAESRIPPEWKTVDRILDLRLWRSKPKKKAVKKGKKKSRKVSSDEEMEMEDGANSDFGSDYDAAFSNGEQPDDSMIETVEDWESRTGYEFTTDNAELVVWAFIKWEDLGYDEASWDSPPQKTDTTYPAFETALSRYINSRTVHVPKLKAHEIIAYEKRPKDEYKRKHALVDAADLDLGQKPELKLMPFQVDGFNWLVDNWWNKQPCILADEMGLGKTVQIATFIGKIASQWKAFPALVVVPNSTITNWVREFERWAPNLRVVPFYGESKAREVIKNYELKHKTKEAGTTGVKFHVLVTTYEALLGQKDFTPVFKNQPRWEVLVIDEGQRLKSDKSLLFRKLNELNSIHRIIMTGTPLNNNIRELFNLMNFLDPEQWNDLEAMEKEHEELTEDLVKQLHSRLRPYFLRRIKSEVLQLPPKNEVIVPVSMTPLQKEIYRRILSHNLELLAALTQPGAKTGAQSKGRINNVLMQLRKCLQHPYLCFEDIEPAGLSPQETHEKLIDASAKLRLLKSLLPKLKARGHRVLLFSQFVIGLNIIEDFLVGEGIKYLRLDGNTKGTERQKGMDEFNRPGSDVFIYLLTTRAGGVGINLFSADTVIIYDPDFNPHQDLQAIARAYRFGQQKTCLVFKLMVTASAEERIVQVGKKKMVLDHLIVQKMDDDDSAGENVQSILGYGAQALFESGNESTHDITYTDHDVDNLIEKTEKEGDQDESAKEGGAAFSFAKVWTADRDTLEEVRDEDQGDSWTTTLQLITAEHEKTQQREVVATGRGVRRKAAAPPQAGIYAEDTPKAPPAKNKAKRLPSNTSEGSAYGASDISDDDPSDTHTNASNVSVPNAETSGRPALPKKVRKPKETGPFTPIQNTVDTCGLCGKRHGDRLGECAMTDKSENLAEFREMLILHADDEPFEERRAAVEAIDRVLYYRGHLSLVAGQPLHPVVKQPVQTFVVKKSKPQLANGLRQSGAISAPAPVAGPSKVQPPVSASAGRPSSPMAGPSKRAPSPTPLTSESAQVKKAKPTEKAPCIVCGQAYHKLADCPLVKAGPRSIAKEIKRLEDLPGTGETVKYLKLVLKREKRIELALAADNNDASRNP</sequence>
<dbReference type="GO" id="GO:0003677">
    <property type="term" value="F:DNA binding"/>
    <property type="evidence" value="ECO:0007669"/>
    <property type="project" value="TreeGrafter"/>
</dbReference>
<dbReference type="SMART" id="SM00487">
    <property type="entry name" value="DEXDc"/>
    <property type="match status" value="1"/>
</dbReference>
<keyword evidence="3" id="KW-0378">Hydrolase</keyword>
<gene>
    <name evidence="9" type="ORF">ARMGADRAFT_1007213</name>
</gene>
<evidence type="ECO:0000259" key="7">
    <source>
        <dbReference type="PROSITE" id="PS51192"/>
    </source>
</evidence>
<feature type="region of interest" description="Disordered" evidence="6">
    <location>
        <begin position="154"/>
        <end position="285"/>
    </location>
</feature>
<dbReference type="InterPro" id="IPR049730">
    <property type="entry name" value="SNF2/RAD54-like_C"/>
</dbReference>
<dbReference type="Proteomes" id="UP000217790">
    <property type="component" value="Unassembled WGS sequence"/>
</dbReference>
<dbReference type="SUPFAM" id="SSF54160">
    <property type="entry name" value="Chromo domain-like"/>
    <property type="match status" value="1"/>
</dbReference>
<dbReference type="GO" id="GO:0003682">
    <property type="term" value="F:chromatin binding"/>
    <property type="evidence" value="ECO:0007669"/>
    <property type="project" value="TreeGrafter"/>
</dbReference>
<dbReference type="Pfam" id="PF23615">
    <property type="entry name" value="Chromo_MIT1"/>
    <property type="match status" value="1"/>
</dbReference>
<dbReference type="Gene3D" id="3.40.50.10810">
    <property type="entry name" value="Tandem AAA-ATPase domain"/>
    <property type="match status" value="1"/>
</dbReference>
<dbReference type="CDD" id="cd18793">
    <property type="entry name" value="SF2_C_SNF"/>
    <property type="match status" value="1"/>
</dbReference>
<dbReference type="InterPro" id="IPR027417">
    <property type="entry name" value="P-loop_NTPase"/>
</dbReference>
<evidence type="ECO:0008006" key="11">
    <source>
        <dbReference type="Google" id="ProtNLM"/>
    </source>
</evidence>
<feature type="compositionally biased region" description="Basic residues" evidence="6">
    <location>
        <begin position="684"/>
        <end position="696"/>
    </location>
</feature>
<feature type="compositionally biased region" description="Polar residues" evidence="6">
    <location>
        <begin position="636"/>
        <end position="650"/>
    </location>
</feature>
<dbReference type="FunCoup" id="A0A2H3E4W9">
    <property type="interactions" value="18"/>
</dbReference>
<feature type="compositionally biased region" description="Acidic residues" evidence="6">
    <location>
        <begin position="244"/>
        <end position="258"/>
    </location>
</feature>
<dbReference type="InterPro" id="IPR014001">
    <property type="entry name" value="Helicase_ATP-bd"/>
</dbReference>
<dbReference type="GO" id="GO:0042393">
    <property type="term" value="F:histone binding"/>
    <property type="evidence" value="ECO:0007669"/>
    <property type="project" value="TreeGrafter"/>
</dbReference>
<evidence type="ECO:0000256" key="6">
    <source>
        <dbReference type="SAM" id="MobiDB-lite"/>
    </source>
</evidence>
<comment type="subcellular location">
    <subcellularLocation>
        <location evidence="1">Nucleus</location>
    </subcellularLocation>
</comment>